<evidence type="ECO:0000313" key="2">
    <source>
        <dbReference type="Proteomes" id="UP000321303"/>
    </source>
</evidence>
<dbReference type="Proteomes" id="UP000321303">
    <property type="component" value="Unassembled WGS sequence"/>
</dbReference>
<keyword evidence="2" id="KW-1185">Reference proteome</keyword>
<dbReference type="OrthoDB" id="549482at2"/>
<dbReference type="InterPro" id="IPR043148">
    <property type="entry name" value="TagF_C"/>
</dbReference>
<gene>
    <name evidence="1" type="ORF">HVA01_03500</name>
</gene>
<dbReference type="AlphaFoldDB" id="A0A511UJE7"/>
<dbReference type="RefSeq" id="WP_146872799.1">
    <property type="nucleotide sequence ID" value="NZ_BJXV01000001.1"/>
</dbReference>
<dbReference type="SUPFAM" id="SSF53756">
    <property type="entry name" value="UDP-Glycosyltransferase/glycogen phosphorylase"/>
    <property type="match status" value="1"/>
</dbReference>
<evidence type="ECO:0008006" key="3">
    <source>
        <dbReference type="Google" id="ProtNLM"/>
    </source>
</evidence>
<dbReference type="Gene3D" id="3.40.50.12580">
    <property type="match status" value="1"/>
</dbReference>
<organism evidence="1 2">
    <name type="scientific">Halovibrio variabilis</name>
    <dbReference type="NCBI Taxonomy" id="31910"/>
    <lineage>
        <taxon>Bacteria</taxon>
        <taxon>Pseudomonadati</taxon>
        <taxon>Pseudomonadota</taxon>
        <taxon>Gammaproteobacteria</taxon>
        <taxon>Oceanospirillales</taxon>
        <taxon>Halomonadaceae</taxon>
        <taxon>Halovibrio</taxon>
    </lineage>
</organism>
<name>A0A511UJE7_9GAMM</name>
<protein>
    <recommendedName>
        <fullName evidence="3">UDP-N-acetylglucosamine 2-epimerase domain-containing protein</fullName>
    </recommendedName>
</protein>
<sequence>MLADETFDIYDEIVSSLPNDYALTYSPLIREGFKFCLKEVNRKHAPIAKGELTFSGVSSDNYPQKRNINRVGYFFDENFLRSVTEGFMEKGIEVVKLELLPAQFKNLLSNKQKEEIEFFDSRLKESFGTSIRSSLENRFYLMNGMVAKYYELLKSSGVDALVFRVYYGLYYFPIIFACKMLGITVIDVQHGINGFKHPCYSKFKRNEVDSPLLPDVFWTWSDMSTKMLTKDSFIEEGARVVEGGNPIYSVPSTVTTDNGAKITYVKGNRILYTHQPKSKGAPVPVDEIKLLYKIKRQKVIIRPHPLHMEEAIEVQALLKKEGVKSKIEDSVKVPINESLAQASVHVTYSSTCALDALNFGIPSVYCSDYIGEVEAEFSTGLLFRIDEVKKEKLEPIPEKAIGYSLGSNDKVSYAISQILSRSKRAEL</sequence>
<accession>A0A511UJE7</accession>
<comment type="caution">
    <text evidence="1">The sequence shown here is derived from an EMBL/GenBank/DDBJ whole genome shotgun (WGS) entry which is preliminary data.</text>
</comment>
<proteinExistence type="predicted"/>
<evidence type="ECO:0000313" key="1">
    <source>
        <dbReference type="EMBL" id="GEN26704.1"/>
    </source>
</evidence>
<dbReference type="EMBL" id="BJXV01000001">
    <property type="protein sequence ID" value="GEN26704.1"/>
    <property type="molecule type" value="Genomic_DNA"/>
</dbReference>
<reference evidence="1 2" key="1">
    <citation type="submission" date="2019-07" db="EMBL/GenBank/DDBJ databases">
        <title>Whole genome shotgun sequence of Halomonas variabilis NBRC 102410.</title>
        <authorList>
            <person name="Hosoyama A."/>
            <person name="Uohara A."/>
            <person name="Ohji S."/>
            <person name="Ichikawa N."/>
        </authorList>
    </citation>
    <scope>NUCLEOTIDE SEQUENCE [LARGE SCALE GENOMIC DNA]</scope>
    <source>
        <strain evidence="1 2">NBRC 102410</strain>
    </source>
</reference>